<evidence type="ECO:0000313" key="2">
    <source>
        <dbReference type="EMBL" id="KAG2492997.1"/>
    </source>
</evidence>
<gene>
    <name evidence="2" type="ORF">HYH03_008661</name>
</gene>
<comment type="caution">
    <text evidence="2">The sequence shown here is derived from an EMBL/GenBank/DDBJ whole genome shotgun (WGS) entry which is preliminary data.</text>
</comment>
<dbReference type="NCBIfam" id="TIGR01571">
    <property type="entry name" value="A_thal_Cys_rich"/>
    <property type="match status" value="1"/>
</dbReference>
<reference evidence="2" key="1">
    <citation type="journal article" date="2020" name="bioRxiv">
        <title>Comparative genomics of Chlamydomonas.</title>
        <authorList>
            <person name="Craig R.J."/>
            <person name="Hasan A.R."/>
            <person name="Ness R.W."/>
            <person name="Keightley P.D."/>
        </authorList>
    </citation>
    <scope>NUCLEOTIDE SEQUENCE</scope>
    <source>
        <strain evidence="2">CCAP 11/70</strain>
    </source>
</reference>
<evidence type="ECO:0000313" key="3">
    <source>
        <dbReference type="Proteomes" id="UP000612055"/>
    </source>
</evidence>
<dbReference type="EMBL" id="JAEHOE010000040">
    <property type="protein sequence ID" value="KAG2492997.1"/>
    <property type="molecule type" value="Genomic_DNA"/>
</dbReference>
<feature type="compositionally biased region" description="Gly residues" evidence="1">
    <location>
        <begin position="520"/>
        <end position="530"/>
    </location>
</feature>
<feature type="region of interest" description="Disordered" evidence="1">
    <location>
        <begin position="517"/>
        <end position="580"/>
    </location>
</feature>
<dbReference type="AlphaFoldDB" id="A0A835Y0I1"/>
<feature type="compositionally biased region" description="Low complexity" evidence="1">
    <location>
        <begin position="205"/>
        <end position="219"/>
    </location>
</feature>
<evidence type="ECO:0000256" key="1">
    <source>
        <dbReference type="SAM" id="MobiDB-lite"/>
    </source>
</evidence>
<protein>
    <submittedName>
        <fullName evidence="2">Uncharacterized protein</fullName>
    </submittedName>
</protein>
<feature type="compositionally biased region" description="Basic and acidic residues" evidence="1">
    <location>
        <begin position="157"/>
        <end position="166"/>
    </location>
</feature>
<keyword evidence="3" id="KW-1185">Reference proteome</keyword>
<feature type="compositionally biased region" description="Low complexity" evidence="1">
    <location>
        <begin position="401"/>
        <end position="420"/>
    </location>
</feature>
<sequence length="580" mass="57467">MGGANDTVHRGTWRISLLSSGSVSLCCQAFFCPCHVYGILVQRLPPGSACGAGGYGSGCALYAAASALLLGCVLHTGARGAVRAKYGIQGSGCGDCLAVACCSPWALAQAVREVAARQALAAAAAAAGADQARVPSVRKARGGSSAPPWDPEATGDSAHHPWHHDPWQPIQVYRDPERERSAAAAAAAAEAEAKRSRSRSRRAASDSASGADDAASEASVSAVRLAYGTPPRSGTAMLHPLPPPPLPAAAAAGVQSPGSSMDGRSWASVSRKRVVPQPYGGGEELLSASDVGDEGWAPPPPGERAEGWEPSATTGGGDGSRGGRARNGSGGGSRSPSVSAGGEVTAGMASPRRPKSLSSQGGGGPSQSSNRFARNPSRFGLTATGERPAVAFPPDAVLQDAPSPASMSRSVSRSAKSGGAMKRGGSGMSRVFSRRSAPGGEAEAEAVRADDPVQAAAAAAKVVAPEAALEFYCSAEPAPPATLIAPRLSTAGSVGGGGAGGFAAAATAALVASYFRPRGLGHGQGQGQGQGQASPPPQWAKASGADSGGRGLSVNGGVTPGDGGTGLQPRGSLPGARDED</sequence>
<dbReference type="Pfam" id="PF04749">
    <property type="entry name" value="PLAC8"/>
    <property type="match status" value="1"/>
</dbReference>
<proteinExistence type="predicted"/>
<accession>A0A835Y0I1</accession>
<feature type="region of interest" description="Disordered" evidence="1">
    <location>
        <begin position="234"/>
        <end position="448"/>
    </location>
</feature>
<organism evidence="2 3">
    <name type="scientific">Edaphochlamys debaryana</name>
    <dbReference type="NCBI Taxonomy" id="47281"/>
    <lineage>
        <taxon>Eukaryota</taxon>
        <taxon>Viridiplantae</taxon>
        <taxon>Chlorophyta</taxon>
        <taxon>core chlorophytes</taxon>
        <taxon>Chlorophyceae</taxon>
        <taxon>CS clade</taxon>
        <taxon>Chlamydomonadales</taxon>
        <taxon>Chlamydomonadales incertae sedis</taxon>
        <taxon>Edaphochlamys</taxon>
    </lineage>
</organism>
<dbReference type="Proteomes" id="UP000612055">
    <property type="component" value="Unassembled WGS sequence"/>
</dbReference>
<name>A0A835Y0I1_9CHLO</name>
<dbReference type="OrthoDB" id="1045822at2759"/>
<dbReference type="InterPro" id="IPR006461">
    <property type="entry name" value="PLAC_motif_containing"/>
</dbReference>
<feature type="region of interest" description="Disordered" evidence="1">
    <location>
        <begin position="133"/>
        <end position="219"/>
    </location>
</feature>
<dbReference type="PANTHER" id="PTHR15907">
    <property type="entry name" value="DUF614 FAMILY PROTEIN-RELATED"/>
    <property type="match status" value="1"/>
</dbReference>